<dbReference type="EMBL" id="JADFTT010000010">
    <property type="protein sequence ID" value="KAG5773548.1"/>
    <property type="molecule type" value="Genomic_DNA"/>
</dbReference>
<protein>
    <submittedName>
        <fullName evidence="1">Uncharacterized protein</fullName>
    </submittedName>
</protein>
<dbReference type="OrthoDB" id="5101182at2759"/>
<organism evidence="1 2">
    <name type="scientific">Fusarium xylarioides</name>
    <dbReference type="NCBI Taxonomy" id="221167"/>
    <lineage>
        <taxon>Eukaryota</taxon>
        <taxon>Fungi</taxon>
        <taxon>Dikarya</taxon>
        <taxon>Ascomycota</taxon>
        <taxon>Pezizomycotina</taxon>
        <taxon>Sordariomycetes</taxon>
        <taxon>Hypocreomycetidae</taxon>
        <taxon>Hypocreales</taxon>
        <taxon>Nectriaceae</taxon>
        <taxon>Fusarium</taxon>
        <taxon>Fusarium fujikuroi species complex</taxon>
    </lineage>
</organism>
<accession>A0A9P7LF53</accession>
<dbReference type="Proteomes" id="UP000750502">
    <property type="component" value="Unassembled WGS sequence"/>
</dbReference>
<proteinExistence type="predicted"/>
<evidence type="ECO:0000313" key="2">
    <source>
        <dbReference type="Proteomes" id="UP000750502"/>
    </source>
</evidence>
<reference evidence="1" key="2">
    <citation type="submission" date="2020-10" db="EMBL/GenBank/DDBJ databases">
        <authorList>
            <person name="Peck L.D."/>
            <person name="Nowell R.W."/>
            <person name="Flood J."/>
            <person name="Ryan M.J."/>
            <person name="Barraclough T.G."/>
        </authorList>
    </citation>
    <scope>NUCLEOTIDE SEQUENCE</scope>
    <source>
        <strain evidence="1">IMI 127659i</strain>
    </source>
</reference>
<comment type="caution">
    <text evidence="1">The sequence shown here is derived from an EMBL/GenBank/DDBJ whole genome shotgun (WGS) entry which is preliminary data.</text>
</comment>
<keyword evidence="2" id="KW-1185">Reference proteome</keyword>
<dbReference type="AlphaFoldDB" id="A0A9P7LF53"/>
<sequence>MSAAPAHHAPLTFAQLLDDGEVVETRADNSMINIERSLTSPEKISFHDLLQAWCGARPETPGHHQVISAELRNSFFARVFKLWDSSDTQISLPELAPRKLKEASFQAGYLKENLPVTPSKRKRGITTQTNPNRMALKPAYLTVEFSSESEGKEFRLVWRDERGTRIPVDYVRYHEGVTKAHAILKAIKAWDRDLRSRVEDYNTKLIIALARMRIVRFAKAGTQNVPYIPDHLRVNGRILPCKLISDEFAEYFNVMKKVFEGLGNSQVGAPSHMM</sequence>
<name>A0A9P7LF53_9HYPO</name>
<gene>
    <name evidence="1" type="ORF">H9Q72_000739</name>
</gene>
<evidence type="ECO:0000313" key="1">
    <source>
        <dbReference type="EMBL" id="KAG5773548.1"/>
    </source>
</evidence>
<reference evidence="1" key="1">
    <citation type="journal article" date="2020" name="bioRxiv">
        <title>Historical genomics reveals the evolutionary mechanisms behind multiple outbreaks of the host-specific coffee wilt pathogen Fusarium xylarioides.</title>
        <authorList>
            <person name="Peck D."/>
            <person name="Nowell R.W."/>
            <person name="Flood J."/>
            <person name="Ryan M.J."/>
            <person name="Barraclough T.G."/>
        </authorList>
    </citation>
    <scope>NUCLEOTIDE SEQUENCE</scope>
    <source>
        <strain evidence="1">IMI 127659i</strain>
    </source>
</reference>